<dbReference type="NCBIfam" id="TIGR01379">
    <property type="entry name" value="thiL"/>
    <property type="match status" value="1"/>
</dbReference>
<dbReference type="STRING" id="1817764.A2637_05165"/>
<dbReference type="Proteomes" id="UP000179360">
    <property type="component" value="Unassembled WGS sequence"/>
</dbReference>
<feature type="binding site" evidence="2">
    <location>
        <position position="212"/>
    </location>
    <ligand>
        <name>Mg(2+)</name>
        <dbReference type="ChEBI" id="CHEBI:18420"/>
        <label>5</label>
    </ligand>
</feature>
<dbReference type="HAMAP" id="MF_02128">
    <property type="entry name" value="TMP_kinase"/>
    <property type="match status" value="1"/>
</dbReference>
<dbReference type="GO" id="GO:0009228">
    <property type="term" value="P:thiamine biosynthetic process"/>
    <property type="evidence" value="ECO:0007669"/>
    <property type="project" value="UniProtKB-KW"/>
</dbReference>
<dbReference type="GO" id="GO:0000287">
    <property type="term" value="F:magnesium ion binding"/>
    <property type="evidence" value="ECO:0007669"/>
    <property type="project" value="UniProtKB-UniRule"/>
</dbReference>
<keyword evidence="2" id="KW-0460">Magnesium</keyword>
<evidence type="ECO:0000313" key="5">
    <source>
        <dbReference type="EMBL" id="OGI44972.1"/>
    </source>
</evidence>
<keyword evidence="2" id="KW-0547">Nucleotide-binding</keyword>
<feature type="domain" description="PurM-like C-terminal" evidence="4">
    <location>
        <begin position="148"/>
        <end position="296"/>
    </location>
</feature>
<reference evidence="5 6" key="1">
    <citation type="journal article" date="2016" name="Nat. Commun.">
        <title>Thousands of microbial genomes shed light on interconnected biogeochemical processes in an aquifer system.</title>
        <authorList>
            <person name="Anantharaman K."/>
            <person name="Brown C.T."/>
            <person name="Hug L.A."/>
            <person name="Sharon I."/>
            <person name="Castelle C.J."/>
            <person name="Probst A.J."/>
            <person name="Thomas B.C."/>
            <person name="Singh A."/>
            <person name="Wilkins M.J."/>
            <person name="Karaoz U."/>
            <person name="Brodie E.L."/>
            <person name="Williams K.H."/>
            <person name="Hubbard S.S."/>
            <person name="Banfield J.F."/>
        </authorList>
    </citation>
    <scope>NUCLEOTIDE SEQUENCE [LARGE SCALE GENOMIC DNA]</scope>
</reference>
<sequence length="325" mass="34573">MTEFELIRTFFASQPIHRADVIVGIGDDAAVLRPPPGQELVVTTDILIEGVHFLPGADPAALGHKALAVNLSDLAAMGAEPAWFLLNLTLPRVDADWLRGFCAGLYTLARRYDMQLVGGNTARGSLAIAVEAHGFVSAGRALTRGGARPGDGVYVTGSLGDAGLALAHRLKRRELSAREAAAIADRLDRPEPRVEEGMALRGIATSTVDISDGLIADLGHILEASGVGARVTLEEIPLSATYRARLREIGWDTALAGGEDYELCFTAPTQNKAALERALPGRFTRIGEITAQRGLNLLLPSGEPYTPALTGHDHFAEKSQESLTE</sequence>
<comment type="pathway">
    <text evidence="2">Cofactor biosynthesis; thiamine diphosphate biosynthesis; thiamine diphosphate from thiamine phosphate: step 1/1.</text>
</comment>
<feature type="domain" description="PurM-like N-terminal" evidence="3">
    <location>
        <begin position="26"/>
        <end position="136"/>
    </location>
</feature>
<feature type="binding site" evidence="2">
    <location>
        <position position="52"/>
    </location>
    <ligand>
        <name>substrate</name>
    </ligand>
</feature>
<evidence type="ECO:0000259" key="4">
    <source>
        <dbReference type="Pfam" id="PF02769"/>
    </source>
</evidence>
<dbReference type="InterPro" id="IPR016188">
    <property type="entry name" value="PurM-like_N"/>
</dbReference>
<feature type="binding site" evidence="2">
    <location>
        <position position="209"/>
    </location>
    <ligand>
        <name>Mg(2+)</name>
        <dbReference type="ChEBI" id="CHEBI:18420"/>
        <label>3</label>
    </ligand>
</feature>
<dbReference type="Gene3D" id="3.90.650.10">
    <property type="entry name" value="PurM-like C-terminal domain"/>
    <property type="match status" value="1"/>
</dbReference>
<dbReference type="EC" id="2.7.4.16" evidence="2"/>
<feature type="binding site" evidence="2">
    <location>
        <position position="43"/>
    </location>
    <ligand>
        <name>Mg(2+)</name>
        <dbReference type="ChEBI" id="CHEBI:18420"/>
        <label>4</label>
    </ligand>
</feature>
<dbReference type="Pfam" id="PF02769">
    <property type="entry name" value="AIRS_C"/>
    <property type="match status" value="1"/>
</dbReference>
<dbReference type="PIRSF" id="PIRSF005303">
    <property type="entry name" value="Thiam_monoph_kin"/>
    <property type="match status" value="1"/>
</dbReference>
<feature type="binding site" evidence="2">
    <location>
        <position position="45"/>
    </location>
    <ligand>
        <name>Mg(2+)</name>
        <dbReference type="ChEBI" id="CHEBI:18420"/>
        <label>2</label>
    </ligand>
</feature>
<dbReference type="Pfam" id="PF00586">
    <property type="entry name" value="AIRS"/>
    <property type="match status" value="1"/>
</dbReference>
<evidence type="ECO:0000313" key="6">
    <source>
        <dbReference type="Proteomes" id="UP000179360"/>
    </source>
</evidence>
<dbReference type="PANTHER" id="PTHR30270">
    <property type="entry name" value="THIAMINE-MONOPHOSPHATE KINASE"/>
    <property type="match status" value="1"/>
</dbReference>
<evidence type="ECO:0000256" key="2">
    <source>
        <dbReference type="HAMAP-Rule" id="MF_02128"/>
    </source>
</evidence>
<accession>A0A1F6TIN2</accession>
<dbReference type="InterPro" id="IPR036676">
    <property type="entry name" value="PurM-like_C_sf"/>
</dbReference>
<comment type="caution">
    <text evidence="5">The sequence shown here is derived from an EMBL/GenBank/DDBJ whole genome shotgun (WGS) entry which is preliminary data.</text>
</comment>
<keyword evidence="1 2" id="KW-0784">Thiamine biosynthesis</keyword>
<comment type="miscellaneous">
    <text evidence="2">Reaction mechanism of ThiL seems to utilize a direct, inline transfer of the gamma-phosphate of ATP to TMP rather than a phosphorylated enzyme intermediate.</text>
</comment>
<evidence type="ECO:0000259" key="3">
    <source>
        <dbReference type="Pfam" id="PF00586"/>
    </source>
</evidence>
<comment type="function">
    <text evidence="2">Catalyzes the ATP-dependent phosphorylation of thiamine-monophosphate (TMP) to form thiamine-pyrophosphate (TPP), the active form of vitamin B1.</text>
</comment>
<feature type="binding site" evidence="2">
    <location>
        <position position="44"/>
    </location>
    <ligand>
        <name>Mg(2+)</name>
        <dbReference type="ChEBI" id="CHEBI:18420"/>
        <label>1</label>
    </ligand>
</feature>
<feature type="binding site" evidence="2">
    <location>
        <position position="259"/>
    </location>
    <ligand>
        <name>substrate</name>
    </ligand>
</feature>
<dbReference type="GO" id="GO:0005524">
    <property type="term" value="F:ATP binding"/>
    <property type="evidence" value="ECO:0007669"/>
    <property type="project" value="UniProtKB-UniRule"/>
</dbReference>
<dbReference type="AlphaFoldDB" id="A0A1F6TIN2"/>
<dbReference type="EMBL" id="MFSY01000105">
    <property type="protein sequence ID" value="OGI44972.1"/>
    <property type="molecule type" value="Genomic_DNA"/>
</dbReference>
<feature type="binding site" evidence="2">
    <location>
        <position position="73"/>
    </location>
    <ligand>
        <name>Mg(2+)</name>
        <dbReference type="ChEBI" id="CHEBI:18420"/>
        <label>4</label>
    </ligand>
</feature>
<feature type="binding site" evidence="2">
    <location>
        <position position="73"/>
    </location>
    <ligand>
        <name>Mg(2+)</name>
        <dbReference type="ChEBI" id="CHEBI:18420"/>
        <label>3</label>
    </ligand>
</feature>
<keyword evidence="2" id="KW-0808">Transferase</keyword>
<dbReference type="InterPro" id="IPR006283">
    <property type="entry name" value="ThiL-like"/>
</dbReference>
<dbReference type="InterPro" id="IPR036921">
    <property type="entry name" value="PurM-like_N_sf"/>
</dbReference>
<feature type="binding site" evidence="2">
    <location>
        <position position="144"/>
    </location>
    <ligand>
        <name>ATP</name>
        <dbReference type="ChEBI" id="CHEBI:30616"/>
    </ligand>
</feature>
<comment type="caution">
    <text evidence="2">Lacks conserved residue(s) required for the propagation of feature annotation.</text>
</comment>
<feature type="binding site" evidence="2">
    <location>
        <position position="28"/>
    </location>
    <ligand>
        <name>Mg(2+)</name>
        <dbReference type="ChEBI" id="CHEBI:18420"/>
        <label>3</label>
    </ligand>
</feature>
<dbReference type="InterPro" id="IPR010918">
    <property type="entry name" value="PurM-like_C_dom"/>
</dbReference>
<feature type="binding site" evidence="2">
    <location>
        <position position="211"/>
    </location>
    <ligand>
        <name>ATP</name>
        <dbReference type="ChEBI" id="CHEBI:30616"/>
    </ligand>
</feature>
<evidence type="ECO:0000256" key="1">
    <source>
        <dbReference type="ARBA" id="ARBA00022977"/>
    </source>
</evidence>
<dbReference type="Gene3D" id="3.30.1330.10">
    <property type="entry name" value="PurM-like, N-terminal domain"/>
    <property type="match status" value="1"/>
</dbReference>
<gene>
    <name evidence="2" type="primary">thiL</name>
    <name evidence="5" type="ORF">A2637_05165</name>
</gene>
<dbReference type="PANTHER" id="PTHR30270:SF0">
    <property type="entry name" value="THIAMINE-MONOPHOSPHATE KINASE"/>
    <property type="match status" value="1"/>
</dbReference>
<name>A0A1F6TIN2_9PROT</name>
<feature type="binding site" evidence="2">
    <location>
        <position position="28"/>
    </location>
    <ligand>
        <name>Mg(2+)</name>
        <dbReference type="ChEBI" id="CHEBI:18420"/>
        <label>4</label>
    </ligand>
</feature>
<organism evidence="5 6">
    <name type="scientific">Candidatus Muproteobacteria bacterium RIFCSPHIGHO2_01_FULL_65_16</name>
    <dbReference type="NCBI Taxonomy" id="1817764"/>
    <lineage>
        <taxon>Bacteria</taxon>
        <taxon>Pseudomonadati</taxon>
        <taxon>Pseudomonadota</taxon>
        <taxon>Candidatus Muproteobacteria</taxon>
    </lineage>
</organism>
<dbReference type="GO" id="GO:0009030">
    <property type="term" value="F:thiamine-phosphate kinase activity"/>
    <property type="evidence" value="ECO:0007669"/>
    <property type="project" value="UniProtKB-UniRule"/>
</dbReference>
<keyword evidence="2" id="KW-0479">Metal-binding</keyword>
<keyword evidence="2 5" id="KW-0418">Kinase</keyword>
<dbReference type="CDD" id="cd02194">
    <property type="entry name" value="ThiL"/>
    <property type="match status" value="1"/>
</dbReference>
<feature type="binding site" evidence="2">
    <location>
        <position position="120"/>
    </location>
    <ligand>
        <name>Mg(2+)</name>
        <dbReference type="ChEBI" id="CHEBI:18420"/>
        <label>1</label>
    </ligand>
</feature>
<dbReference type="GO" id="GO:0009229">
    <property type="term" value="P:thiamine diphosphate biosynthetic process"/>
    <property type="evidence" value="ECO:0007669"/>
    <property type="project" value="UniProtKB-UniRule"/>
</dbReference>
<feature type="binding site" evidence="2">
    <location>
        <begin position="119"/>
        <end position="120"/>
    </location>
    <ligand>
        <name>ATP</name>
        <dbReference type="ChEBI" id="CHEBI:30616"/>
    </ligand>
</feature>
<dbReference type="SUPFAM" id="SSF56042">
    <property type="entry name" value="PurM C-terminal domain-like"/>
    <property type="match status" value="1"/>
</dbReference>
<feature type="binding site" evidence="2">
    <location>
        <position position="45"/>
    </location>
    <ligand>
        <name>Mg(2+)</name>
        <dbReference type="ChEBI" id="CHEBI:18420"/>
        <label>1</label>
    </ligand>
</feature>
<dbReference type="SUPFAM" id="SSF55326">
    <property type="entry name" value="PurM N-terminal domain-like"/>
    <property type="match status" value="1"/>
</dbReference>
<protein>
    <recommendedName>
        <fullName evidence="2">Thiamine-monophosphate kinase</fullName>
        <shortName evidence="2">TMP kinase</shortName>
        <shortName evidence="2">Thiamine-phosphate kinase</shortName>
        <ecNumber evidence="2">2.7.4.16</ecNumber>
    </recommendedName>
</protein>
<proteinExistence type="inferred from homology"/>
<feature type="binding site" evidence="2">
    <location>
        <position position="73"/>
    </location>
    <ligand>
        <name>Mg(2+)</name>
        <dbReference type="ChEBI" id="CHEBI:18420"/>
        <label>2</label>
    </ligand>
</feature>
<keyword evidence="2" id="KW-0067">ATP-binding</keyword>
<comment type="catalytic activity">
    <reaction evidence="2">
        <text>thiamine phosphate + ATP = thiamine diphosphate + ADP</text>
        <dbReference type="Rhea" id="RHEA:15913"/>
        <dbReference type="ChEBI" id="CHEBI:30616"/>
        <dbReference type="ChEBI" id="CHEBI:37575"/>
        <dbReference type="ChEBI" id="CHEBI:58937"/>
        <dbReference type="ChEBI" id="CHEBI:456216"/>
        <dbReference type="EC" id="2.7.4.16"/>
    </reaction>
</comment>
<comment type="similarity">
    <text evidence="2">Belongs to the thiamine-monophosphate kinase family.</text>
</comment>
<dbReference type="UniPathway" id="UPA00060">
    <property type="reaction ID" value="UER00142"/>
</dbReference>